<dbReference type="Gene3D" id="3.40.50.300">
    <property type="entry name" value="P-loop containing nucleotide triphosphate hydrolases"/>
    <property type="match status" value="1"/>
</dbReference>
<reference evidence="3" key="1">
    <citation type="submission" date="2005-09" db="EMBL/GenBank/DDBJ databases">
        <title>Annotation of the Aspergillus terreus NIH2624 genome.</title>
        <authorList>
            <person name="Birren B.W."/>
            <person name="Lander E.S."/>
            <person name="Galagan J.E."/>
            <person name="Nusbaum C."/>
            <person name="Devon K."/>
            <person name="Henn M."/>
            <person name="Ma L.-J."/>
            <person name="Jaffe D.B."/>
            <person name="Butler J."/>
            <person name="Alvarez P."/>
            <person name="Gnerre S."/>
            <person name="Grabherr M."/>
            <person name="Kleber M."/>
            <person name="Mauceli E.W."/>
            <person name="Brockman W."/>
            <person name="Rounsley S."/>
            <person name="Young S.K."/>
            <person name="LaButti K."/>
            <person name="Pushparaj V."/>
            <person name="DeCaprio D."/>
            <person name="Crawford M."/>
            <person name="Koehrsen M."/>
            <person name="Engels R."/>
            <person name="Montgomery P."/>
            <person name="Pearson M."/>
            <person name="Howarth C."/>
            <person name="Larson L."/>
            <person name="Luoma S."/>
            <person name="White J."/>
            <person name="Alvarado L."/>
            <person name="Kodira C.D."/>
            <person name="Zeng Q."/>
            <person name="Oleary S."/>
            <person name="Yandava C."/>
            <person name="Denning D.W."/>
            <person name="Nierman W.C."/>
            <person name="Milne T."/>
            <person name="Madden K."/>
        </authorList>
    </citation>
    <scope>NUCLEOTIDE SEQUENCE [LARGE SCALE GENOMIC DNA]</scope>
    <source>
        <strain evidence="3">NIH 2624 / FGSC A1156</strain>
    </source>
</reference>
<dbReference type="EMBL" id="CH476605">
    <property type="protein sequence ID" value="EAU31222.1"/>
    <property type="molecule type" value="Genomic_DNA"/>
</dbReference>
<protein>
    <submittedName>
        <fullName evidence="2">Uncharacterized protein</fullName>
    </submittedName>
</protein>
<dbReference type="VEuPathDB" id="FungiDB:ATEG_08049"/>
<dbReference type="OrthoDB" id="442176at2759"/>
<gene>
    <name evidence="2" type="ORF">ATEG_08049</name>
</gene>
<evidence type="ECO:0000256" key="1">
    <source>
        <dbReference type="SAM" id="MobiDB-lite"/>
    </source>
</evidence>
<feature type="region of interest" description="Disordered" evidence="1">
    <location>
        <begin position="1"/>
        <end position="28"/>
    </location>
</feature>
<accession>Q0CE35</accession>
<proteinExistence type="predicted"/>
<feature type="compositionally biased region" description="Polar residues" evidence="1">
    <location>
        <begin position="1"/>
        <end position="10"/>
    </location>
</feature>
<dbReference type="RefSeq" id="XP_001216670.1">
    <property type="nucleotide sequence ID" value="XM_001216670.1"/>
</dbReference>
<dbReference type="AlphaFoldDB" id="Q0CE35"/>
<sequence length="361" mass="40464">MLVEVSQSTSDQLDGKQDGDGLDEENGRVPDELAVDGVDQEAHVDCTPLWRVSSALYSAFHDSLFDGKLLGWLGRRKRGDEREERGTETVAWRGLLVSLFTSHDDSATTKRLPAMVWLLHLSHLSRQVQTFHLLPPEDTRSVFILTASHLLSSALLTIALLSVFVCAIQQSFVNQLIPQQTKGIPGDDLAIERAIMALGETRKEKKRIDVRLPDPRIPKHSCSIFFLTGAPYSGKTSTAELLVRERPSLIHIVPEDVVRSLLEEGPDDVREYVQSRIAHDPQGKVPEKLLFRILKIEISKHLFAAYGSDRFLIEGLPTSIEQYNKFQAVQHPSSLRGLSIADCRRPLAWCTRLCSTCIRTI</sequence>
<name>Q0CE35_ASPTN</name>
<organism evidence="2 3">
    <name type="scientific">Aspergillus terreus (strain NIH 2624 / FGSC A1156)</name>
    <dbReference type="NCBI Taxonomy" id="341663"/>
    <lineage>
        <taxon>Eukaryota</taxon>
        <taxon>Fungi</taxon>
        <taxon>Dikarya</taxon>
        <taxon>Ascomycota</taxon>
        <taxon>Pezizomycotina</taxon>
        <taxon>Eurotiomycetes</taxon>
        <taxon>Eurotiomycetidae</taxon>
        <taxon>Eurotiales</taxon>
        <taxon>Aspergillaceae</taxon>
        <taxon>Aspergillus</taxon>
        <taxon>Aspergillus subgen. Circumdati</taxon>
    </lineage>
</organism>
<dbReference type="Proteomes" id="UP000007963">
    <property type="component" value="Unassembled WGS sequence"/>
</dbReference>
<dbReference type="SUPFAM" id="SSF52540">
    <property type="entry name" value="P-loop containing nucleoside triphosphate hydrolases"/>
    <property type="match status" value="1"/>
</dbReference>
<evidence type="ECO:0000313" key="2">
    <source>
        <dbReference type="EMBL" id="EAU31222.1"/>
    </source>
</evidence>
<feature type="compositionally biased region" description="Basic and acidic residues" evidence="1">
    <location>
        <begin position="13"/>
        <end position="28"/>
    </location>
</feature>
<dbReference type="GeneID" id="4353391"/>
<evidence type="ECO:0000313" key="3">
    <source>
        <dbReference type="Proteomes" id="UP000007963"/>
    </source>
</evidence>
<dbReference type="STRING" id="341663.Q0CE35"/>
<dbReference type="HOGENOM" id="CLU_767223_0_0_1"/>
<dbReference type="InterPro" id="IPR027417">
    <property type="entry name" value="P-loop_NTPase"/>
</dbReference>